<proteinExistence type="predicted"/>
<evidence type="ECO:0000313" key="2">
    <source>
        <dbReference type="EMBL" id="GAF90538.1"/>
    </source>
</evidence>
<comment type="caution">
    <text evidence="2">The sequence shown here is derived from an EMBL/GenBank/DDBJ whole genome shotgun (WGS) entry which is preliminary data.</text>
</comment>
<evidence type="ECO:0000259" key="1">
    <source>
        <dbReference type="PROSITE" id="PS50164"/>
    </source>
</evidence>
<dbReference type="InterPro" id="IPR000305">
    <property type="entry name" value="GIY-YIG_endonuc"/>
</dbReference>
<reference evidence="2" key="1">
    <citation type="journal article" date="2014" name="Front. Microbiol.">
        <title>High frequency of phylogenetically diverse reductive dehalogenase-homologous genes in deep subseafloor sedimentary metagenomes.</title>
        <authorList>
            <person name="Kawai M."/>
            <person name="Futagami T."/>
            <person name="Toyoda A."/>
            <person name="Takaki Y."/>
            <person name="Nishi S."/>
            <person name="Hori S."/>
            <person name="Arai W."/>
            <person name="Tsubouchi T."/>
            <person name="Morono Y."/>
            <person name="Uchiyama I."/>
            <person name="Ito T."/>
            <person name="Fujiyama A."/>
            <person name="Inagaki F."/>
            <person name="Takami H."/>
        </authorList>
    </citation>
    <scope>NUCLEOTIDE SEQUENCE</scope>
    <source>
        <strain evidence="2">Expedition CK06-06</strain>
    </source>
</reference>
<protein>
    <recommendedName>
        <fullName evidence="1">GIY-YIG domain-containing protein</fullName>
    </recommendedName>
</protein>
<dbReference type="CDD" id="cd00719">
    <property type="entry name" value="GIY-YIG_SF"/>
    <property type="match status" value="1"/>
</dbReference>
<dbReference type="InterPro" id="IPR035901">
    <property type="entry name" value="GIY-YIG_endonuc_sf"/>
</dbReference>
<dbReference type="SUPFAM" id="SSF82771">
    <property type="entry name" value="GIY-YIG endonuclease"/>
    <property type="match status" value="1"/>
</dbReference>
<dbReference type="Gene3D" id="3.40.1440.10">
    <property type="entry name" value="GIY-YIG endonuclease"/>
    <property type="match status" value="1"/>
</dbReference>
<gene>
    <name evidence="2" type="ORF">S01H1_29484</name>
</gene>
<dbReference type="PROSITE" id="PS50164">
    <property type="entry name" value="GIY_YIG"/>
    <property type="match status" value="1"/>
</dbReference>
<sequence>MVYIYTLLLEQHKYYVGKTTNLEFRLNDHFNANGSVRTQKYKLIQVLEVIANCDDFDEDKYTLKYMSQYGINNVRD</sequence>
<name>X0TAM6_9ZZZZ</name>
<dbReference type="AlphaFoldDB" id="X0TAM6"/>
<dbReference type="EMBL" id="BARS01018083">
    <property type="protein sequence ID" value="GAF90538.1"/>
    <property type="molecule type" value="Genomic_DNA"/>
</dbReference>
<organism evidence="2">
    <name type="scientific">marine sediment metagenome</name>
    <dbReference type="NCBI Taxonomy" id="412755"/>
    <lineage>
        <taxon>unclassified sequences</taxon>
        <taxon>metagenomes</taxon>
        <taxon>ecological metagenomes</taxon>
    </lineage>
</organism>
<feature type="domain" description="GIY-YIG" evidence="1">
    <location>
        <begin position="1"/>
        <end position="76"/>
    </location>
</feature>
<dbReference type="Pfam" id="PF01541">
    <property type="entry name" value="GIY-YIG"/>
    <property type="match status" value="1"/>
</dbReference>
<accession>X0TAM6</accession>